<evidence type="ECO:0000313" key="3">
    <source>
        <dbReference type="Proteomes" id="UP000694523"/>
    </source>
</evidence>
<feature type="compositionally biased region" description="Basic and acidic residues" evidence="1">
    <location>
        <begin position="1"/>
        <end position="10"/>
    </location>
</feature>
<dbReference type="SUPFAM" id="SSF52540">
    <property type="entry name" value="P-loop containing nucleoside triphosphate hydrolases"/>
    <property type="match status" value="1"/>
</dbReference>
<organism evidence="2 3">
    <name type="scientific">Neogobius melanostomus</name>
    <name type="common">round goby</name>
    <dbReference type="NCBI Taxonomy" id="47308"/>
    <lineage>
        <taxon>Eukaryota</taxon>
        <taxon>Metazoa</taxon>
        <taxon>Chordata</taxon>
        <taxon>Craniata</taxon>
        <taxon>Vertebrata</taxon>
        <taxon>Euteleostomi</taxon>
        <taxon>Actinopterygii</taxon>
        <taxon>Neopterygii</taxon>
        <taxon>Teleostei</taxon>
        <taxon>Neoteleostei</taxon>
        <taxon>Acanthomorphata</taxon>
        <taxon>Gobiaria</taxon>
        <taxon>Gobiiformes</taxon>
        <taxon>Gobioidei</taxon>
        <taxon>Gobiidae</taxon>
        <taxon>Benthophilinae</taxon>
        <taxon>Neogobiini</taxon>
        <taxon>Neogobius</taxon>
    </lineage>
</organism>
<dbReference type="GO" id="GO:0005634">
    <property type="term" value="C:nucleus"/>
    <property type="evidence" value="ECO:0007669"/>
    <property type="project" value="TreeGrafter"/>
</dbReference>
<name>A0A8C6U5X6_9GOBI</name>
<dbReference type="Proteomes" id="UP000694523">
    <property type="component" value="Unplaced"/>
</dbReference>
<protein>
    <recommendedName>
        <fullName evidence="4">ATPase family AAA domain-containing protein 5</fullName>
    </recommendedName>
</protein>
<reference evidence="2" key="2">
    <citation type="submission" date="2025-09" db="UniProtKB">
        <authorList>
            <consortium name="Ensembl"/>
        </authorList>
    </citation>
    <scope>IDENTIFICATION</scope>
</reference>
<evidence type="ECO:0000256" key="1">
    <source>
        <dbReference type="SAM" id="MobiDB-lite"/>
    </source>
</evidence>
<dbReference type="GO" id="GO:0061860">
    <property type="term" value="F:DNA clamp unloader activity"/>
    <property type="evidence" value="ECO:0007669"/>
    <property type="project" value="TreeGrafter"/>
</dbReference>
<evidence type="ECO:0000313" key="2">
    <source>
        <dbReference type="Ensembl" id="ENSNMLP00000030511.1"/>
    </source>
</evidence>
<sequence length="573" mass="63851">MSKPSNKEQEQTAVSKKKPVEVDSKKTSIKSPPNDLTKDCNPDELSKKTATSLILFEEVDVIFDDDLGFLSAIKTFMTTTKRPVILTTSDPAFSAMFDGDFEEIVFEPPSVVDVASYLQLLCLAEDMRTDLKDVSALLSLNSCDVRKTLLQLQFWTRSGGGRQLLTPPAEEEKAEGAVAVLANCEMKDPAPLPFCDTGCTESMLGLLSVAPQQNIWDLLKKREEDCSKVVTMSRRQGVDLLYANMEALLPLPVTTITMANHKQQRPLPPAPDQPSENPAQSQELPSHAKLLHAQYDFSDDASPVKVSNRMKKNRRRRCPPEQGTLQSDSDSEDGFLSIKQQSSQVKKNVTLMPMKVMKKPLSREELVKSVPVLQCLRSMADFMDDMSFVDLLSNEECNIKDMSGAAVVKDGLTDEARLDTEKRRSGPLPECASEISAQVQSLGFSKCCSSVSEAWLKVQQLDAELREEAERELTLPVASHYEGCTFTQQGLCHPQVVKQRRAVMDDLEVKGVFGPMGNRPAAAQDYLPTLRTICKSERLKEQGKVKRRFLHYLDAIHLGLKKSTLERLSEDYP</sequence>
<reference evidence="2" key="1">
    <citation type="submission" date="2025-08" db="UniProtKB">
        <authorList>
            <consortium name="Ensembl"/>
        </authorList>
    </citation>
    <scope>IDENTIFICATION</scope>
</reference>
<dbReference type="InterPro" id="IPR027417">
    <property type="entry name" value="P-loop_NTPase"/>
</dbReference>
<keyword evidence="3" id="KW-1185">Reference proteome</keyword>
<feature type="region of interest" description="Disordered" evidence="1">
    <location>
        <begin position="1"/>
        <end position="43"/>
    </location>
</feature>
<feature type="compositionally biased region" description="Basic residues" evidence="1">
    <location>
        <begin position="308"/>
        <end position="317"/>
    </location>
</feature>
<feature type="compositionally biased region" description="Polar residues" evidence="1">
    <location>
        <begin position="274"/>
        <end position="284"/>
    </location>
</feature>
<dbReference type="PANTHER" id="PTHR23389:SF21">
    <property type="entry name" value="ATPASE FAMILY AAA DOMAIN-CONTAINING PROTEIN 5"/>
    <property type="match status" value="1"/>
</dbReference>
<feature type="region of interest" description="Disordered" evidence="1">
    <location>
        <begin position="302"/>
        <end position="334"/>
    </location>
</feature>
<proteinExistence type="predicted"/>
<feature type="region of interest" description="Disordered" evidence="1">
    <location>
        <begin position="261"/>
        <end position="284"/>
    </location>
</feature>
<dbReference type="Ensembl" id="ENSNMLT00000034025.1">
    <property type="protein sequence ID" value="ENSNMLP00000030511.1"/>
    <property type="gene ID" value="ENSNMLG00000019236.1"/>
</dbReference>
<accession>A0A8C6U5X6</accession>
<dbReference type="PANTHER" id="PTHR23389">
    <property type="entry name" value="CHROMOSOME TRANSMISSION FIDELITY FACTOR 18"/>
    <property type="match status" value="1"/>
</dbReference>
<dbReference type="Gene3D" id="3.40.50.300">
    <property type="entry name" value="P-loop containing nucleotide triphosphate hydrolases"/>
    <property type="match status" value="1"/>
</dbReference>
<dbReference type="AlphaFoldDB" id="A0A8C6U5X6"/>
<dbReference type="GO" id="GO:0003677">
    <property type="term" value="F:DNA binding"/>
    <property type="evidence" value="ECO:0007669"/>
    <property type="project" value="TreeGrafter"/>
</dbReference>
<evidence type="ECO:0008006" key="4">
    <source>
        <dbReference type="Google" id="ProtNLM"/>
    </source>
</evidence>